<gene>
    <name evidence="5" type="ORF">MNB_SM-4-472</name>
</gene>
<dbReference type="InterPro" id="IPR005474">
    <property type="entry name" value="Transketolase_N"/>
</dbReference>
<dbReference type="EC" id="2.2.1.1" evidence="5"/>
<sequence>MLNIKDIREKTIALSCNSGAGHLAPSLSTVEILVILFRDFLRFNANDAKDNSRDRLIFSKGHGAYAYYVILNQLGFLPKEELDTFYHGASIKGCLTQNLDYMIEASTGSLGHGLPIAVGMAQAFKMQGKTNKVVCIVGDGEMQEGSNFEALSLAYRFKLDNLLLIVDANNLQAMDRVSDVGLDNERLAKVLHAYTDNFSKIDGHDEMLLIKEMKKFFAAKNEMFSIMFCDTVKGKGVKVCEDSIAHHFRCPTQDGYVLGCDDE</sequence>
<evidence type="ECO:0000259" key="4">
    <source>
        <dbReference type="Pfam" id="PF00456"/>
    </source>
</evidence>
<dbReference type="Pfam" id="PF00456">
    <property type="entry name" value="Transketolase_N"/>
    <property type="match status" value="1"/>
</dbReference>
<dbReference type="AlphaFoldDB" id="A0A1W1BBF9"/>
<dbReference type="GO" id="GO:0004802">
    <property type="term" value="F:transketolase activity"/>
    <property type="evidence" value="ECO:0007669"/>
    <property type="project" value="UniProtKB-EC"/>
</dbReference>
<dbReference type="CDD" id="cd02012">
    <property type="entry name" value="TPP_TK"/>
    <property type="match status" value="1"/>
</dbReference>
<evidence type="ECO:0000256" key="1">
    <source>
        <dbReference type="ARBA" id="ARBA00001964"/>
    </source>
</evidence>
<organism evidence="5">
    <name type="scientific">hydrothermal vent metagenome</name>
    <dbReference type="NCBI Taxonomy" id="652676"/>
    <lineage>
        <taxon>unclassified sequences</taxon>
        <taxon>metagenomes</taxon>
        <taxon>ecological metagenomes</taxon>
    </lineage>
</organism>
<dbReference type="Gene3D" id="3.40.50.970">
    <property type="match status" value="1"/>
</dbReference>
<proteinExistence type="inferred from homology"/>
<evidence type="ECO:0000313" key="5">
    <source>
        <dbReference type="EMBL" id="SFV50921.1"/>
    </source>
</evidence>
<dbReference type="SUPFAM" id="SSF52518">
    <property type="entry name" value="Thiamin diphosphate-binding fold (THDP-binding)"/>
    <property type="match status" value="1"/>
</dbReference>
<protein>
    <submittedName>
        <fullName evidence="5">Transketolase</fullName>
        <ecNumber evidence="5">2.2.1.1</ecNumber>
    </submittedName>
</protein>
<reference evidence="5" key="1">
    <citation type="submission" date="2016-10" db="EMBL/GenBank/DDBJ databases">
        <authorList>
            <person name="de Groot N.N."/>
        </authorList>
    </citation>
    <scope>NUCLEOTIDE SEQUENCE</scope>
</reference>
<accession>A0A1W1BBF9</accession>
<dbReference type="PANTHER" id="PTHR47514">
    <property type="entry name" value="TRANSKETOLASE N-TERMINAL SECTION-RELATED"/>
    <property type="match status" value="1"/>
</dbReference>
<dbReference type="InterPro" id="IPR029061">
    <property type="entry name" value="THDP-binding"/>
</dbReference>
<comment type="similarity">
    <text evidence="2">Belongs to the transketolase family.</text>
</comment>
<name>A0A1W1BBF9_9ZZZZ</name>
<keyword evidence="5" id="KW-0808">Transferase</keyword>
<evidence type="ECO:0000256" key="3">
    <source>
        <dbReference type="ARBA" id="ARBA00023052"/>
    </source>
</evidence>
<dbReference type="PANTHER" id="PTHR47514:SF1">
    <property type="entry name" value="TRANSKETOLASE N-TERMINAL SECTION-RELATED"/>
    <property type="match status" value="1"/>
</dbReference>
<evidence type="ECO:0000256" key="2">
    <source>
        <dbReference type="ARBA" id="ARBA00007131"/>
    </source>
</evidence>
<feature type="domain" description="Transketolase N-terminal" evidence="4">
    <location>
        <begin position="16"/>
        <end position="246"/>
    </location>
</feature>
<comment type="cofactor">
    <cofactor evidence="1">
        <name>thiamine diphosphate</name>
        <dbReference type="ChEBI" id="CHEBI:58937"/>
    </cofactor>
</comment>
<dbReference type="EMBL" id="FPHF01000011">
    <property type="protein sequence ID" value="SFV50921.1"/>
    <property type="molecule type" value="Genomic_DNA"/>
</dbReference>
<keyword evidence="3" id="KW-0786">Thiamine pyrophosphate</keyword>